<name>A0A8F8KM71_9VIRU</name>
<dbReference type="EMBL" id="MZ420154">
    <property type="protein sequence ID" value="QYA18717.1"/>
    <property type="molecule type" value="Genomic_DNA"/>
</dbReference>
<protein>
    <recommendedName>
        <fullName evidence="2">F-box domain-containing protein</fullName>
    </recommendedName>
</protein>
<proteinExistence type="predicted"/>
<gene>
    <name evidence="1" type="ORF">KOM_12_449</name>
</gene>
<evidence type="ECO:0000313" key="1">
    <source>
        <dbReference type="EMBL" id="QYA18717.1"/>
    </source>
</evidence>
<accession>A0A8F8KM71</accession>
<sequence length="305" mass="36062">MYRRRRKAVVYIPKRIPYFDCLPAELIQIIVSACPFSCLSVCRQFFGIARQAIVNTLLAIPEPVTPNRCGRRCYSGGKFVDLLKEMKSEHSLWYTGQFIGLSLSCLNEPMEEEKKQFLQKLVLYDDGMALYYNILPCRDNINLFNVLTDNTTNPIIITHEDRVAYRILFCPLITRTRKQTLIKVMAGYNRSFRMVDYQYRPLQQQLLDDIIAEPNSQFCFFLSDEFGKEHFDLVKEMYKKRKITSRAIKMDTIYNKDLLVIPYMMDSSDSDYDNRYERDIYDRYDDVIVNAEACRFIDWARDLKD</sequence>
<reference evidence="1" key="1">
    <citation type="submission" date="2021-06" db="EMBL/GenBank/DDBJ databases">
        <authorList>
            <person name="Rolland C."/>
        </authorList>
    </citation>
    <scope>NUCLEOTIDE SEQUENCE</scope>
    <source>
        <strain evidence="1">347.936635</strain>
    </source>
</reference>
<evidence type="ECO:0008006" key="2">
    <source>
        <dbReference type="Google" id="ProtNLM"/>
    </source>
</evidence>
<organism evidence="1">
    <name type="scientific">Clandestinovirus</name>
    <dbReference type="NCBI Taxonomy" id="2831644"/>
    <lineage>
        <taxon>Viruses</taxon>
    </lineage>
</organism>